<dbReference type="KEGG" id="gms:SOIL9_26100"/>
<organism evidence="1 2">
    <name type="scientific">Gemmata massiliana</name>
    <dbReference type="NCBI Taxonomy" id="1210884"/>
    <lineage>
        <taxon>Bacteria</taxon>
        <taxon>Pseudomonadati</taxon>
        <taxon>Planctomycetota</taxon>
        <taxon>Planctomycetia</taxon>
        <taxon>Gemmatales</taxon>
        <taxon>Gemmataceae</taxon>
        <taxon>Gemmata</taxon>
    </lineage>
</organism>
<accession>A0A6P2D4U2</accession>
<dbReference type="EMBL" id="LR593886">
    <property type="protein sequence ID" value="VTR95104.1"/>
    <property type="molecule type" value="Genomic_DNA"/>
</dbReference>
<dbReference type="Proteomes" id="UP000464178">
    <property type="component" value="Chromosome"/>
</dbReference>
<dbReference type="AlphaFoldDB" id="A0A6P2D4U2"/>
<protein>
    <submittedName>
        <fullName evidence="1">Uncharacterized protein</fullName>
    </submittedName>
</protein>
<evidence type="ECO:0000313" key="2">
    <source>
        <dbReference type="Proteomes" id="UP000464178"/>
    </source>
</evidence>
<sequence>MDAARRELILNAARQLGAEPFNRLTEAVEDTRKRGRLRYWQDELLELPGVGPVGLEEYLAAFGGVTPLPTAVNSEAPPAPDTHHPRLGEMYRDEPGWVGAAQLPRFAAPGRKLRQEDDPPEEHVRVLIEELDPKGVAPEQQAAISRLMDQEDDVFAAVWGQLPEALPGFDLDTQVICTEVEVSRWHLDGVAYLGFSIDCDGHLEHGLQVVYHPTKGTWWGDWKALNTIEEADNLPRQEDDE</sequence>
<name>A0A6P2D4U2_9BACT</name>
<reference evidence="1 2" key="1">
    <citation type="submission" date="2019-05" db="EMBL/GenBank/DDBJ databases">
        <authorList>
            <consortium name="Science for Life Laboratories"/>
        </authorList>
    </citation>
    <scope>NUCLEOTIDE SEQUENCE [LARGE SCALE GENOMIC DNA]</scope>
    <source>
        <strain evidence="1">Soil9</strain>
    </source>
</reference>
<evidence type="ECO:0000313" key="1">
    <source>
        <dbReference type="EMBL" id="VTR95104.1"/>
    </source>
</evidence>
<gene>
    <name evidence="1" type="ORF">SOIL9_26100</name>
</gene>
<proteinExistence type="predicted"/>
<keyword evidence="2" id="KW-1185">Reference proteome</keyword>